<dbReference type="Proteomes" id="UP001189624">
    <property type="component" value="Chromosome 4"/>
</dbReference>
<dbReference type="GO" id="GO:0005886">
    <property type="term" value="C:plasma membrane"/>
    <property type="evidence" value="ECO:0007669"/>
    <property type="project" value="UniProtKB-SubCell"/>
</dbReference>
<dbReference type="FunFam" id="3.80.10.10:FF:001347">
    <property type="entry name" value="LRR receptor-like serine/threonine-protein kinase GSO2"/>
    <property type="match status" value="1"/>
</dbReference>
<dbReference type="Gene3D" id="3.80.10.10">
    <property type="entry name" value="Ribonuclease Inhibitor"/>
    <property type="match status" value="1"/>
</dbReference>
<dbReference type="SUPFAM" id="SSF52058">
    <property type="entry name" value="L domain-like"/>
    <property type="match status" value="2"/>
</dbReference>
<sequence>MKSLEILSLNTNKLQGEIPVSFGNICTLQELHLDNNNLSGEISNFIQNSSWCNRHVFQILDLSHNKIGGNLDNLSICSSLRMLDLSNNQLKGEIPKSIGLLDELEELHLKENYFEGDVNELHLTNLSKLEKLDLSDNSLSVRFGTTWIPTFQLVYLRLASCKLCPSFPSWLHTQGYLNCLDISDTEIDDYVPDWFWNKLQSIREMNISYNSLKGITCRGIPTCLRNFTTMMEKGVVKSEGVYRGGYAIYDSNVLLMWKGQEHMYWNPENFLKSIDLSSNDLTGEIPKEVGYLLGLVSLKLSRSNLGGEIPCDIGSLILLEFLDLSRNQFSGKIPSALSKIDRLAVLDLSNNFLIGRIPWGRQLQTFDASSFEGDLDLCGEQLNKSCLGDNTTTKPQGVANYEDDNSLFYEALYMSKGLGFFTDYIILMVEVNPSAAGSSRTSSYFSKKRLFVMLGRNYSWCALFRVVLQYYSYASVPATEAI</sequence>
<dbReference type="InterPro" id="IPR001611">
    <property type="entry name" value="Leu-rich_rpt"/>
</dbReference>
<dbReference type="InterPro" id="IPR046956">
    <property type="entry name" value="RLP23-like"/>
</dbReference>
<keyword evidence="10" id="KW-0675">Receptor</keyword>
<keyword evidence="13" id="KW-1185">Reference proteome</keyword>
<dbReference type="PRINTS" id="PR00019">
    <property type="entry name" value="LEURICHRPT"/>
</dbReference>
<dbReference type="InterPro" id="IPR032675">
    <property type="entry name" value="LRR_dom_sf"/>
</dbReference>
<keyword evidence="5" id="KW-0812">Transmembrane</keyword>
<gene>
    <name evidence="12" type="ORF">AYBTSS11_LOCUS15614</name>
</gene>
<keyword evidence="6" id="KW-0732">Signal</keyword>
<evidence type="ECO:0000256" key="10">
    <source>
        <dbReference type="ARBA" id="ARBA00023170"/>
    </source>
</evidence>
<evidence type="ECO:0000256" key="6">
    <source>
        <dbReference type="ARBA" id="ARBA00022729"/>
    </source>
</evidence>
<dbReference type="Pfam" id="PF13516">
    <property type="entry name" value="LRR_6"/>
    <property type="match status" value="1"/>
</dbReference>
<evidence type="ECO:0000313" key="12">
    <source>
        <dbReference type="EMBL" id="CAJ1953040.1"/>
    </source>
</evidence>
<protein>
    <submittedName>
        <fullName evidence="12">Uncharacterized protein</fullName>
    </submittedName>
</protein>
<keyword evidence="8" id="KW-1133">Transmembrane helix</keyword>
<evidence type="ECO:0000256" key="5">
    <source>
        <dbReference type="ARBA" id="ARBA00022692"/>
    </source>
</evidence>
<name>A0AA86VD57_9FABA</name>
<comment type="subcellular location">
    <subcellularLocation>
        <location evidence="1">Cell membrane</location>
        <topology evidence="1">Single-pass type I membrane protein</topology>
    </subcellularLocation>
</comment>
<evidence type="ECO:0000256" key="11">
    <source>
        <dbReference type="ARBA" id="ARBA00023180"/>
    </source>
</evidence>
<evidence type="ECO:0000256" key="2">
    <source>
        <dbReference type="ARBA" id="ARBA00009592"/>
    </source>
</evidence>
<dbReference type="Pfam" id="PF00560">
    <property type="entry name" value="LRR_1"/>
    <property type="match status" value="5"/>
</dbReference>
<evidence type="ECO:0000256" key="4">
    <source>
        <dbReference type="ARBA" id="ARBA00022614"/>
    </source>
</evidence>
<dbReference type="PROSITE" id="PS51450">
    <property type="entry name" value="LRR"/>
    <property type="match status" value="1"/>
</dbReference>
<reference evidence="12" key="1">
    <citation type="submission" date="2023-10" db="EMBL/GenBank/DDBJ databases">
        <authorList>
            <person name="Domelevo Entfellner J.-B."/>
        </authorList>
    </citation>
    <scope>NUCLEOTIDE SEQUENCE</scope>
</reference>
<keyword evidence="7" id="KW-0677">Repeat</keyword>
<dbReference type="EMBL" id="OY731401">
    <property type="protein sequence ID" value="CAJ1953040.1"/>
    <property type="molecule type" value="Genomic_DNA"/>
</dbReference>
<dbReference type="Gramene" id="rna-AYBTSS11_LOCUS15614">
    <property type="protein sequence ID" value="CAJ1953040.1"/>
    <property type="gene ID" value="gene-AYBTSS11_LOCUS15614"/>
</dbReference>
<dbReference type="FunFam" id="3.80.10.10:FF:000111">
    <property type="entry name" value="LRR receptor-like serine/threonine-protein kinase ERECTA"/>
    <property type="match status" value="1"/>
</dbReference>
<evidence type="ECO:0000256" key="1">
    <source>
        <dbReference type="ARBA" id="ARBA00004251"/>
    </source>
</evidence>
<keyword evidence="9" id="KW-0472">Membrane</keyword>
<evidence type="ECO:0000313" key="13">
    <source>
        <dbReference type="Proteomes" id="UP001189624"/>
    </source>
</evidence>
<proteinExistence type="inferred from homology"/>
<dbReference type="AlphaFoldDB" id="A0AA86VD57"/>
<evidence type="ECO:0000256" key="7">
    <source>
        <dbReference type="ARBA" id="ARBA00022737"/>
    </source>
</evidence>
<evidence type="ECO:0000256" key="8">
    <source>
        <dbReference type="ARBA" id="ARBA00022989"/>
    </source>
</evidence>
<keyword evidence="4" id="KW-0433">Leucine-rich repeat</keyword>
<dbReference type="PANTHER" id="PTHR48063">
    <property type="entry name" value="LRR RECEPTOR-LIKE KINASE"/>
    <property type="match status" value="1"/>
</dbReference>
<keyword evidence="11" id="KW-0325">Glycoprotein</keyword>
<keyword evidence="3" id="KW-1003">Cell membrane</keyword>
<dbReference type="PANTHER" id="PTHR48063:SF98">
    <property type="entry name" value="LRR RECEPTOR-LIKE SERINE_THREONINE-PROTEIN KINASE FLS2"/>
    <property type="match status" value="1"/>
</dbReference>
<evidence type="ECO:0000256" key="9">
    <source>
        <dbReference type="ARBA" id="ARBA00023136"/>
    </source>
</evidence>
<comment type="similarity">
    <text evidence="2">Belongs to the RLP family.</text>
</comment>
<accession>A0AA86VD57</accession>
<organism evidence="12 13">
    <name type="scientific">Sphenostylis stenocarpa</name>
    <dbReference type="NCBI Taxonomy" id="92480"/>
    <lineage>
        <taxon>Eukaryota</taxon>
        <taxon>Viridiplantae</taxon>
        <taxon>Streptophyta</taxon>
        <taxon>Embryophyta</taxon>
        <taxon>Tracheophyta</taxon>
        <taxon>Spermatophyta</taxon>
        <taxon>Magnoliopsida</taxon>
        <taxon>eudicotyledons</taxon>
        <taxon>Gunneridae</taxon>
        <taxon>Pentapetalae</taxon>
        <taxon>rosids</taxon>
        <taxon>fabids</taxon>
        <taxon>Fabales</taxon>
        <taxon>Fabaceae</taxon>
        <taxon>Papilionoideae</taxon>
        <taxon>50 kb inversion clade</taxon>
        <taxon>NPAAA clade</taxon>
        <taxon>indigoferoid/millettioid clade</taxon>
        <taxon>Phaseoleae</taxon>
        <taxon>Sphenostylis</taxon>
    </lineage>
</organism>
<evidence type="ECO:0000256" key="3">
    <source>
        <dbReference type="ARBA" id="ARBA00022475"/>
    </source>
</evidence>